<keyword evidence="2" id="KW-0472">Membrane</keyword>
<accession>A0A927N619</accession>
<dbReference type="Proteomes" id="UP000638648">
    <property type="component" value="Unassembled WGS sequence"/>
</dbReference>
<comment type="caution">
    <text evidence="3">The sequence shown here is derived from an EMBL/GenBank/DDBJ whole genome shotgun (WGS) entry which is preliminary data.</text>
</comment>
<keyword evidence="4" id="KW-1185">Reference proteome</keyword>
<evidence type="ECO:0000313" key="4">
    <source>
        <dbReference type="Proteomes" id="UP000638648"/>
    </source>
</evidence>
<dbReference type="AlphaFoldDB" id="A0A927N619"/>
<proteinExistence type="predicted"/>
<sequence>MANRRPRPATRPARRSGSAPKSAGTAKPGRPARTSSASTGSTGATATQGRPGAEAVETPAGARPTPGPVRPSRIPPTLYAAAAVAALEALAGLGVGGWLTVEAVVQHPVGLAIAASAGVFVLAIGVGLGFLAWGLFNGRRWSRGPTVATQLIMLPIGWEFLSGATTAAGVVMLVAAVLTLGLVLAPPSTAVFRG</sequence>
<gene>
    <name evidence="3" type="ORF">HEB94_008496</name>
</gene>
<feature type="transmembrane region" description="Helical" evidence="2">
    <location>
        <begin position="111"/>
        <end position="136"/>
    </location>
</feature>
<evidence type="ECO:0008006" key="5">
    <source>
        <dbReference type="Google" id="ProtNLM"/>
    </source>
</evidence>
<feature type="transmembrane region" description="Helical" evidence="2">
    <location>
        <begin position="157"/>
        <end position="185"/>
    </location>
</feature>
<dbReference type="EMBL" id="JADBEM010000001">
    <property type="protein sequence ID" value="MBE1611648.1"/>
    <property type="molecule type" value="Genomic_DNA"/>
</dbReference>
<feature type="transmembrane region" description="Helical" evidence="2">
    <location>
        <begin position="78"/>
        <end position="99"/>
    </location>
</feature>
<evidence type="ECO:0000256" key="1">
    <source>
        <dbReference type="SAM" id="MobiDB-lite"/>
    </source>
</evidence>
<organism evidence="3 4">
    <name type="scientific">Actinopolymorpha pittospori</name>
    <dbReference type="NCBI Taxonomy" id="648752"/>
    <lineage>
        <taxon>Bacteria</taxon>
        <taxon>Bacillati</taxon>
        <taxon>Actinomycetota</taxon>
        <taxon>Actinomycetes</taxon>
        <taxon>Propionibacteriales</taxon>
        <taxon>Actinopolymorphaceae</taxon>
        <taxon>Actinopolymorpha</taxon>
    </lineage>
</organism>
<dbReference type="RefSeq" id="WP_192754824.1">
    <property type="nucleotide sequence ID" value="NZ_BAABJL010000176.1"/>
</dbReference>
<keyword evidence="2" id="KW-1133">Transmembrane helix</keyword>
<feature type="compositionally biased region" description="Basic residues" evidence="1">
    <location>
        <begin position="1"/>
        <end position="14"/>
    </location>
</feature>
<feature type="region of interest" description="Disordered" evidence="1">
    <location>
        <begin position="1"/>
        <end position="72"/>
    </location>
</feature>
<feature type="compositionally biased region" description="Low complexity" evidence="1">
    <location>
        <begin position="34"/>
        <end position="47"/>
    </location>
</feature>
<reference evidence="3" key="1">
    <citation type="submission" date="2020-10" db="EMBL/GenBank/DDBJ databases">
        <title>Sequencing the genomes of 1000 actinobacteria strains.</title>
        <authorList>
            <person name="Klenk H.-P."/>
        </authorList>
    </citation>
    <scope>NUCLEOTIDE SEQUENCE</scope>
    <source>
        <strain evidence="3">DSM 45354</strain>
    </source>
</reference>
<evidence type="ECO:0000256" key="2">
    <source>
        <dbReference type="SAM" id="Phobius"/>
    </source>
</evidence>
<protein>
    <recommendedName>
        <fullName evidence="5">Integral membrane protein</fullName>
    </recommendedName>
</protein>
<keyword evidence="2" id="KW-0812">Transmembrane</keyword>
<name>A0A927N619_9ACTN</name>
<evidence type="ECO:0000313" key="3">
    <source>
        <dbReference type="EMBL" id="MBE1611648.1"/>
    </source>
</evidence>